<feature type="region of interest" description="Disordered" evidence="1">
    <location>
        <begin position="511"/>
        <end position="547"/>
    </location>
</feature>
<feature type="region of interest" description="Disordered" evidence="1">
    <location>
        <begin position="84"/>
        <end position="104"/>
    </location>
</feature>
<feature type="compositionally biased region" description="Basic and acidic residues" evidence="1">
    <location>
        <begin position="321"/>
        <end position="334"/>
    </location>
</feature>
<feature type="compositionally biased region" description="Basic and acidic residues" evidence="1">
    <location>
        <begin position="522"/>
        <end position="538"/>
    </location>
</feature>
<evidence type="ECO:0000313" key="2">
    <source>
        <dbReference type="EMBL" id="KAJ2907366.1"/>
    </source>
</evidence>
<dbReference type="AlphaFoldDB" id="A0AAD5WYV6"/>
<dbReference type="Proteomes" id="UP001201980">
    <property type="component" value="Unassembled WGS sequence"/>
</dbReference>
<organism evidence="2 3">
    <name type="scientific">Zalerion maritima</name>
    <dbReference type="NCBI Taxonomy" id="339359"/>
    <lineage>
        <taxon>Eukaryota</taxon>
        <taxon>Fungi</taxon>
        <taxon>Dikarya</taxon>
        <taxon>Ascomycota</taxon>
        <taxon>Pezizomycotina</taxon>
        <taxon>Sordariomycetes</taxon>
        <taxon>Lulworthiomycetidae</taxon>
        <taxon>Lulworthiales</taxon>
        <taxon>Lulworthiaceae</taxon>
        <taxon>Zalerion</taxon>
    </lineage>
</organism>
<accession>A0AAD5WYV6</accession>
<keyword evidence="3" id="KW-1185">Reference proteome</keyword>
<protein>
    <submittedName>
        <fullName evidence="2">Uncharacterized protein</fullName>
    </submittedName>
</protein>
<dbReference type="EMBL" id="JAKWBI020000001">
    <property type="protein sequence ID" value="KAJ2907366.1"/>
    <property type="molecule type" value="Genomic_DNA"/>
</dbReference>
<dbReference type="PANTHER" id="PTHR38790:SF4">
    <property type="entry name" value="2EXR DOMAIN-CONTAINING PROTEIN"/>
    <property type="match status" value="1"/>
</dbReference>
<sequence length="691" mass="77796">MTDPNDDQLAEALIDASAGLCFASGPHGPDPNQAKLGKVPMNDRATTWTSPSSVNPQQESPLFSLPSELRERIWLYALTKHVEPPRSRTPHQFNYRGDQEDDPREEGLRELLRYDVDLPPLSRVPPLDFRPDEPAPDDGSPTNHSPVPLRTRDRVRQVCGRLLSDRRLPLAPGVSSNNNNNNNRDLRAPTDVPASSPAAPQNLSNRDTKTYDWYRPGYEGIVKYPGVAILRTCRRIYLEASALVGGARTYTFWLYRAPPGQDMGMGHYFNTVVPLDQKLSATDVRLFVQMYELESGLAGNLRNGGTEPPAWQAVPLPPGEDVGRKGKENEKEQGDPEEVNTRLSSFKPPTPTPTRRLRDRGYLNHVASFRLSIRRGDWRDNERNQFPQINPFSGGQSDMVEDMLFSLPPSVVAKWKEANPAPQITGNAGMKIWAHHAENYSSTKSRATRDYRSLGAIRRKSWARGFAHLPNLETLTIDLEHSEDKLAELRCLALWARLCWWFPAHGGPLKRRAEKGKGQGQEQDKDGDSRAAGDDSSPKRKLRREFRPVDEASTKALGIDPEWSWRGDANQWSDYCTGCGDHTPLRAHPTGRNEWNGFLDMKLAWMANGGSFNTDQNTGGDGNGDESENENKRSLDWDGFWRDINWGPRRCPDGWCPRKRKMMSLGLGPRIYGFSIVYKPIVVEVGEDEDE</sequence>
<comment type="caution">
    <text evidence="2">The sequence shown here is derived from an EMBL/GenBank/DDBJ whole genome shotgun (WGS) entry which is preliminary data.</text>
</comment>
<evidence type="ECO:0000313" key="3">
    <source>
        <dbReference type="Proteomes" id="UP001201980"/>
    </source>
</evidence>
<feature type="region of interest" description="Disordered" evidence="1">
    <location>
        <begin position="117"/>
        <end position="153"/>
    </location>
</feature>
<evidence type="ECO:0000256" key="1">
    <source>
        <dbReference type="SAM" id="MobiDB-lite"/>
    </source>
</evidence>
<gene>
    <name evidence="2" type="ORF">MKZ38_003223</name>
</gene>
<feature type="region of interest" description="Disordered" evidence="1">
    <location>
        <begin position="169"/>
        <end position="208"/>
    </location>
</feature>
<reference evidence="2" key="1">
    <citation type="submission" date="2022-07" db="EMBL/GenBank/DDBJ databases">
        <title>Draft genome sequence of Zalerion maritima ATCC 34329, a (micro)plastics degrading marine fungus.</title>
        <authorList>
            <person name="Paco A."/>
            <person name="Goncalves M.F.M."/>
            <person name="Rocha-Santos T.A.P."/>
            <person name="Alves A."/>
        </authorList>
    </citation>
    <scope>NUCLEOTIDE SEQUENCE</scope>
    <source>
        <strain evidence="2">ATCC 34329</strain>
    </source>
</reference>
<name>A0AAD5WYV6_9PEZI</name>
<feature type="region of interest" description="Disordered" evidence="1">
    <location>
        <begin position="610"/>
        <end position="632"/>
    </location>
</feature>
<dbReference type="PANTHER" id="PTHR38790">
    <property type="entry name" value="2EXR DOMAIN-CONTAINING PROTEIN-RELATED"/>
    <property type="match status" value="1"/>
</dbReference>
<feature type="region of interest" description="Disordered" evidence="1">
    <location>
        <begin position="302"/>
        <end position="357"/>
    </location>
</feature>
<proteinExistence type="predicted"/>